<keyword evidence="6" id="KW-1185">Reference proteome</keyword>
<dbReference type="NCBIfam" id="NF001311">
    <property type="entry name" value="PRK00258.1-3"/>
    <property type="match status" value="1"/>
</dbReference>
<feature type="domain" description="SDH C-terminal" evidence="4">
    <location>
        <begin position="235"/>
        <end position="260"/>
    </location>
</feature>
<protein>
    <submittedName>
        <fullName evidence="5">Shikimate dehydrogenase</fullName>
        <ecNumber evidence="5">1.1.1.25</ecNumber>
    </submittedName>
</protein>
<evidence type="ECO:0000256" key="2">
    <source>
        <dbReference type="ARBA" id="ARBA00023141"/>
    </source>
</evidence>
<dbReference type="RefSeq" id="WP_338041090.1">
    <property type="nucleotide sequence ID" value="NZ_BAAAQP010000003.1"/>
</dbReference>
<reference evidence="5 6" key="1">
    <citation type="submission" date="2021-01" db="EMBL/GenBank/DDBJ databases">
        <title>Sequencing the genomes of 1000 actinobacteria strains.</title>
        <authorList>
            <person name="Klenk H.-P."/>
        </authorList>
    </citation>
    <scope>NUCLEOTIDE SEQUENCE [LARGE SCALE GENOMIC DNA]</scope>
    <source>
        <strain evidence="5 6">DSM 18662</strain>
    </source>
</reference>
<dbReference type="GO" id="GO:0004764">
    <property type="term" value="F:shikimate 3-dehydrogenase (NADP+) activity"/>
    <property type="evidence" value="ECO:0007669"/>
    <property type="project" value="UniProtKB-EC"/>
</dbReference>
<evidence type="ECO:0000259" key="4">
    <source>
        <dbReference type="Pfam" id="PF18317"/>
    </source>
</evidence>
<organism evidence="5 6">
    <name type="scientific">Microlunatus panaciterrae</name>
    <dbReference type="NCBI Taxonomy" id="400768"/>
    <lineage>
        <taxon>Bacteria</taxon>
        <taxon>Bacillati</taxon>
        <taxon>Actinomycetota</taxon>
        <taxon>Actinomycetes</taxon>
        <taxon>Propionibacteriales</taxon>
        <taxon>Propionibacteriaceae</taxon>
        <taxon>Microlunatus</taxon>
    </lineage>
</organism>
<feature type="domain" description="Shikimate dehydrogenase substrate binding N-terminal" evidence="3">
    <location>
        <begin position="7"/>
        <end position="88"/>
    </location>
</feature>
<name>A0ABS2RE95_9ACTN</name>
<keyword evidence="2" id="KW-0057">Aromatic amino acid biosynthesis</keyword>
<sequence>MRTKCAVLGSPIEHSLSPALHLAAYEELGLSDWSYERHEMDEVGLPDFVRGRDASWRGLSLTMPLKVVALGLGEVDPVAGLVGAANTLIFDDDGRRVFNTDVGGLVSAVRGGLGAGRGDLATVVVLGTGATARSTLASAAELGAGRVIVVARTPSRAEALRPLALALGLRLDVQPWGSPLPAADLLVSTVTAGAADAVAADAVAAAPIIFDVVYDPWPTALASAAEHLGVAVLNGLDLLVGQAVLQVRLMTGRDIDPAVLMSAGRAELSRRAGA</sequence>
<evidence type="ECO:0000259" key="3">
    <source>
        <dbReference type="Pfam" id="PF08501"/>
    </source>
</evidence>
<dbReference type="SUPFAM" id="SSF51735">
    <property type="entry name" value="NAD(P)-binding Rossmann-fold domains"/>
    <property type="match status" value="1"/>
</dbReference>
<comment type="pathway">
    <text evidence="1">Metabolic intermediate biosynthesis; chorismate biosynthesis; chorismate from D-erythrose 4-phosphate and phosphoenolpyruvate: step 4/7.</text>
</comment>
<keyword evidence="2" id="KW-0028">Amino-acid biosynthesis</keyword>
<dbReference type="CDD" id="cd01065">
    <property type="entry name" value="NAD_bind_Shikimate_DH"/>
    <property type="match status" value="1"/>
</dbReference>
<evidence type="ECO:0000256" key="1">
    <source>
        <dbReference type="ARBA" id="ARBA00004871"/>
    </source>
</evidence>
<dbReference type="InterPro" id="IPR036291">
    <property type="entry name" value="NAD(P)-bd_dom_sf"/>
</dbReference>
<accession>A0ABS2RE95</accession>
<dbReference type="Pfam" id="PF08501">
    <property type="entry name" value="Shikimate_dh_N"/>
    <property type="match status" value="1"/>
</dbReference>
<evidence type="ECO:0000313" key="6">
    <source>
        <dbReference type="Proteomes" id="UP000704762"/>
    </source>
</evidence>
<dbReference type="PANTHER" id="PTHR21089">
    <property type="entry name" value="SHIKIMATE DEHYDROGENASE"/>
    <property type="match status" value="1"/>
</dbReference>
<dbReference type="InterPro" id="IPR013708">
    <property type="entry name" value="Shikimate_DH-bd_N"/>
</dbReference>
<dbReference type="InterPro" id="IPR022893">
    <property type="entry name" value="Shikimate_DH_fam"/>
</dbReference>
<proteinExistence type="predicted"/>
<dbReference type="PANTHER" id="PTHR21089:SF1">
    <property type="entry name" value="BIFUNCTIONAL 3-DEHYDROQUINATE DEHYDRATASE_SHIKIMATE DEHYDROGENASE, CHLOROPLASTIC"/>
    <property type="match status" value="1"/>
</dbReference>
<dbReference type="InterPro" id="IPR046346">
    <property type="entry name" value="Aminoacid_DH-like_N_sf"/>
</dbReference>
<dbReference type="Gene3D" id="3.40.50.10860">
    <property type="entry name" value="Leucine Dehydrogenase, chain A, domain 1"/>
    <property type="match status" value="1"/>
</dbReference>
<dbReference type="Proteomes" id="UP000704762">
    <property type="component" value="Unassembled WGS sequence"/>
</dbReference>
<evidence type="ECO:0000313" key="5">
    <source>
        <dbReference type="EMBL" id="MBM7797267.1"/>
    </source>
</evidence>
<dbReference type="Gene3D" id="3.40.50.720">
    <property type="entry name" value="NAD(P)-binding Rossmann-like Domain"/>
    <property type="match status" value="1"/>
</dbReference>
<comment type="caution">
    <text evidence="5">The sequence shown here is derived from an EMBL/GenBank/DDBJ whole genome shotgun (WGS) entry which is preliminary data.</text>
</comment>
<keyword evidence="5" id="KW-0560">Oxidoreductase</keyword>
<dbReference type="InterPro" id="IPR041121">
    <property type="entry name" value="SDH_C"/>
</dbReference>
<dbReference type="EMBL" id="JAFBCF010000001">
    <property type="protein sequence ID" value="MBM7797267.1"/>
    <property type="molecule type" value="Genomic_DNA"/>
</dbReference>
<gene>
    <name evidence="5" type="ORF">JOE57_000188</name>
</gene>
<dbReference type="Pfam" id="PF18317">
    <property type="entry name" value="SDH_C"/>
    <property type="match status" value="1"/>
</dbReference>
<dbReference type="EC" id="1.1.1.25" evidence="5"/>
<dbReference type="SUPFAM" id="SSF53223">
    <property type="entry name" value="Aminoacid dehydrogenase-like, N-terminal domain"/>
    <property type="match status" value="1"/>
</dbReference>